<dbReference type="EMBL" id="LCPO01000004">
    <property type="protein sequence ID" value="KKU99214.1"/>
    <property type="molecule type" value="Genomic_DNA"/>
</dbReference>
<proteinExistence type="predicted"/>
<evidence type="ECO:0000313" key="2">
    <source>
        <dbReference type="Proteomes" id="UP000034600"/>
    </source>
</evidence>
<dbReference type="AlphaFoldDB" id="A0A0G1UY90"/>
<sequence>MVRIAQEKSDTRLRAEMAQVAAEVLKDPDFGRKLSPEAKKRLLSVSEKDLSKAVSLSEIK</sequence>
<reference evidence="1 2" key="1">
    <citation type="journal article" date="2015" name="Nature">
        <title>rRNA introns, odd ribosomes, and small enigmatic genomes across a large radiation of phyla.</title>
        <authorList>
            <person name="Brown C.T."/>
            <person name="Hug L.A."/>
            <person name="Thomas B.C."/>
            <person name="Sharon I."/>
            <person name="Castelle C.J."/>
            <person name="Singh A."/>
            <person name="Wilkins M.J."/>
            <person name="Williams K.H."/>
            <person name="Banfield J.F."/>
        </authorList>
    </citation>
    <scope>NUCLEOTIDE SEQUENCE [LARGE SCALE GENOMIC DNA]</scope>
</reference>
<evidence type="ECO:0000313" key="1">
    <source>
        <dbReference type="EMBL" id="KKU99214.1"/>
    </source>
</evidence>
<dbReference type="Proteomes" id="UP000034600">
    <property type="component" value="Unassembled WGS sequence"/>
</dbReference>
<name>A0A0G1UY90_9BACT</name>
<organism evidence="1 2">
    <name type="scientific">Candidatus Jorgensenbacteria bacterium GW2011_GWC1_48_8</name>
    <dbReference type="NCBI Taxonomy" id="1618666"/>
    <lineage>
        <taxon>Bacteria</taxon>
        <taxon>Candidatus Joergenseniibacteriota</taxon>
    </lineage>
</organism>
<comment type="caution">
    <text evidence="1">The sequence shown here is derived from an EMBL/GenBank/DDBJ whole genome shotgun (WGS) entry which is preliminary data.</text>
</comment>
<protein>
    <submittedName>
        <fullName evidence="1">Uncharacterized protein</fullName>
    </submittedName>
</protein>
<accession>A0A0G1UY90</accession>
<gene>
    <name evidence="1" type="ORF">UY32_C0004G0006</name>
</gene>